<dbReference type="AlphaFoldDB" id="A0AA89AYM2"/>
<evidence type="ECO:0000256" key="11">
    <source>
        <dbReference type="ARBA" id="ARBA00023136"/>
    </source>
</evidence>
<comment type="caution">
    <text evidence="17">The sequence shown here is derived from an EMBL/GenBank/DDBJ whole genome shotgun (WGS) entry which is preliminary data.</text>
</comment>
<dbReference type="PROSITE" id="PS50011">
    <property type="entry name" value="PROTEIN_KINASE_DOM"/>
    <property type="match status" value="1"/>
</dbReference>
<evidence type="ECO:0000313" key="17">
    <source>
        <dbReference type="EMBL" id="KAK3022034.1"/>
    </source>
</evidence>
<evidence type="ECO:0000256" key="13">
    <source>
        <dbReference type="ARBA" id="ARBA00048679"/>
    </source>
</evidence>
<evidence type="ECO:0000256" key="1">
    <source>
        <dbReference type="ARBA" id="ARBA00004167"/>
    </source>
</evidence>
<evidence type="ECO:0000256" key="10">
    <source>
        <dbReference type="ARBA" id="ARBA00022989"/>
    </source>
</evidence>
<evidence type="ECO:0000256" key="5">
    <source>
        <dbReference type="ARBA" id="ARBA00022679"/>
    </source>
</evidence>
<accession>A0AA89AYM2</accession>
<dbReference type="InterPro" id="IPR011009">
    <property type="entry name" value="Kinase-like_dom_sf"/>
</dbReference>
<dbReference type="GO" id="GO:0016020">
    <property type="term" value="C:membrane"/>
    <property type="evidence" value="ECO:0007669"/>
    <property type="project" value="UniProtKB-SubCell"/>
</dbReference>
<dbReference type="GO" id="GO:0004674">
    <property type="term" value="F:protein serine/threonine kinase activity"/>
    <property type="evidence" value="ECO:0007669"/>
    <property type="project" value="UniProtKB-KW"/>
</dbReference>
<comment type="subcellular location">
    <subcellularLocation>
        <location evidence="1">Membrane</location>
        <topology evidence="1">Single-pass membrane protein</topology>
    </subcellularLocation>
</comment>
<keyword evidence="8" id="KW-0418">Kinase</keyword>
<organism evidence="17 18">
    <name type="scientific">Escallonia herrerae</name>
    <dbReference type="NCBI Taxonomy" id="1293975"/>
    <lineage>
        <taxon>Eukaryota</taxon>
        <taxon>Viridiplantae</taxon>
        <taxon>Streptophyta</taxon>
        <taxon>Embryophyta</taxon>
        <taxon>Tracheophyta</taxon>
        <taxon>Spermatophyta</taxon>
        <taxon>Magnoliopsida</taxon>
        <taxon>eudicotyledons</taxon>
        <taxon>Gunneridae</taxon>
        <taxon>Pentapetalae</taxon>
        <taxon>asterids</taxon>
        <taxon>campanulids</taxon>
        <taxon>Escalloniales</taxon>
        <taxon>Escalloniaceae</taxon>
        <taxon>Escallonia</taxon>
    </lineage>
</organism>
<dbReference type="EC" id="2.7.11.1" evidence="2"/>
<dbReference type="InterPro" id="IPR017441">
    <property type="entry name" value="Protein_kinase_ATP_BS"/>
</dbReference>
<evidence type="ECO:0000256" key="2">
    <source>
        <dbReference type="ARBA" id="ARBA00012513"/>
    </source>
</evidence>
<keyword evidence="4" id="KW-0597">Phosphoprotein</keyword>
<dbReference type="FunFam" id="3.30.200.20:FF:000173">
    <property type="entry name" value="Probable serine/threonine-protein kinase At1g01540"/>
    <property type="match status" value="1"/>
</dbReference>
<keyword evidence="3" id="KW-0723">Serine/threonine-protein kinase</keyword>
<keyword evidence="7 14" id="KW-0547">Nucleotide-binding</keyword>
<reference evidence="17" key="1">
    <citation type="submission" date="2022-12" db="EMBL/GenBank/DDBJ databases">
        <title>Draft genome assemblies for two species of Escallonia (Escalloniales).</title>
        <authorList>
            <person name="Chanderbali A."/>
            <person name="Dervinis C."/>
            <person name="Anghel I."/>
            <person name="Soltis D."/>
            <person name="Soltis P."/>
            <person name="Zapata F."/>
        </authorList>
    </citation>
    <scope>NUCLEOTIDE SEQUENCE</scope>
    <source>
        <strain evidence="17">UCBG64.0493</strain>
        <tissue evidence="17">Leaf</tissue>
    </source>
</reference>
<feature type="transmembrane region" description="Helical" evidence="15">
    <location>
        <begin position="61"/>
        <end position="84"/>
    </location>
</feature>
<dbReference type="InterPro" id="IPR000719">
    <property type="entry name" value="Prot_kinase_dom"/>
</dbReference>
<proteinExistence type="predicted"/>
<dbReference type="SUPFAM" id="SSF56112">
    <property type="entry name" value="Protein kinase-like (PK-like)"/>
    <property type="match status" value="1"/>
</dbReference>
<keyword evidence="5" id="KW-0808">Transferase</keyword>
<keyword evidence="18" id="KW-1185">Reference proteome</keyword>
<dbReference type="GO" id="GO:0005524">
    <property type="term" value="F:ATP binding"/>
    <property type="evidence" value="ECO:0007669"/>
    <property type="project" value="UniProtKB-UniRule"/>
</dbReference>
<dbReference type="PANTHER" id="PTHR47984">
    <property type="entry name" value="OS01G0323000 PROTEIN"/>
    <property type="match status" value="1"/>
</dbReference>
<evidence type="ECO:0000256" key="9">
    <source>
        <dbReference type="ARBA" id="ARBA00022840"/>
    </source>
</evidence>
<dbReference type="PROSITE" id="PS00107">
    <property type="entry name" value="PROTEIN_KINASE_ATP"/>
    <property type="match status" value="1"/>
</dbReference>
<gene>
    <name evidence="17" type="ORF">RJ639_047424</name>
</gene>
<dbReference type="EMBL" id="JAVXUP010000731">
    <property type="protein sequence ID" value="KAK3022034.1"/>
    <property type="molecule type" value="Genomic_DNA"/>
</dbReference>
<evidence type="ECO:0000256" key="14">
    <source>
        <dbReference type="PROSITE-ProRule" id="PRU10141"/>
    </source>
</evidence>
<protein>
    <recommendedName>
        <fullName evidence="2">non-specific serine/threonine protein kinase</fullName>
        <ecNumber evidence="2">2.7.11.1</ecNumber>
    </recommendedName>
</protein>
<evidence type="ECO:0000256" key="4">
    <source>
        <dbReference type="ARBA" id="ARBA00022553"/>
    </source>
</evidence>
<dbReference type="FunFam" id="1.10.510.10:FF:000035">
    <property type="entry name" value="Putative receptor-like serine/threonine-protein kinase"/>
    <property type="match status" value="1"/>
</dbReference>
<evidence type="ECO:0000313" key="18">
    <source>
        <dbReference type="Proteomes" id="UP001188597"/>
    </source>
</evidence>
<dbReference type="Pfam" id="PF07714">
    <property type="entry name" value="PK_Tyr_Ser-Thr"/>
    <property type="match status" value="2"/>
</dbReference>
<evidence type="ECO:0000256" key="3">
    <source>
        <dbReference type="ARBA" id="ARBA00022527"/>
    </source>
</evidence>
<evidence type="ECO:0000256" key="12">
    <source>
        <dbReference type="ARBA" id="ARBA00047899"/>
    </source>
</evidence>
<feature type="binding site" evidence="14">
    <location>
        <position position="227"/>
    </location>
    <ligand>
        <name>ATP</name>
        <dbReference type="ChEBI" id="CHEBI:30616"/>
    </ligand>
</feature>
<keyword evidence="10 15" id="KW-1133">Transmembrane helix</keyword>
<evidence type="ECO:0000256" key="8">
    <source>
        <dbReference type="ARBA" id="ARBA00022777"/>
    </source>
</evidence>
<name>A0AA89AYM2_9ASTE</name>
<evidence type="ECO:0000256" key="15">
    <source>
        <dbReference type="SAM" id="Phobius"/>
    </source>
</evidence>
<keyword evidence="6 15" id="KW-0812">Transmembrane</keyword>
<dbReference type="Gene3D" id="3.30.200.20">
    <property type="entry name" value="Phosphorylase Kinase, domain 1"/>
    <property type="match status" value="1"/>
</dbReference>
<dbReference type="InterPro" id="IPR052232">
    <property type="entry name" value="RLK_Ser/Thr-Kinase"/>
</dbReference>
<keyword evidence="11 15" id="KW-0472">Membrane</keyword>
<dbReference type="Gene3D" id="1.10.510.10">
    <property type="entry name" value="Transferase(Phosphotransferase) domain 1"/>
    <property type="match status" value="1"/>
</dbReference>
<dbReference type="PANTHER" id="PTHR47984:SF31">
    <property type="entry name" value="OS03G0227900 PROTEIN"/>
    <property type="match status" value="1"/>
</dbReference>
<comment type="catalytic activity">
    <reaction evidence="13">
        <text>L-seryl-[protein] + ATP = O-phospho-L-seryl-[protein] + ADP + H(+)</text>
        <dbReference type="Rhea" id="RHEA:17989"/>
        <dbReference type="Rhea" id="RHEA-COMP:9863"/>
        <dbReference type="Rhea" id="RHEA-COMP:11604"/>
        <dbReference type="ChEBI" id="CHEBI:15378"/>
        <dbReference type="ChEBI" id="CHEBI:29999"/>
        <dbReference type="ChEBI" id="CHEBI:30616"/>
        <dbReference type="ChEBI" id="CHEBI:83421"/>
        <dbReference type="ChEBI" id="CHEBI:456216"/>
        <dbReference type="EC" id="2.7.11.1"/>
    </reaction>
</comment>
<evidence type="ECO:0000256" key="7">
    <source>
        <dbReference type="ARBA" id="ARBA00022741"/>
    </source>
</evidence>
<dbReference type="Proteomes" id="UP001188597">
    <property type="component" value="Unassembled WGS sequence"/>
</dbReference>
<feature type="domain" description="Protein kinase" evidence="16">
    <location>
        <begin position="199"/>
        <end position="461"/>
    </location>
</feature>
<keyword evidence="9 14" id="KW-0067">ATP-binding</keyword>
<comment type="catalytic activity">
    <reaction evidence="12">
        <text>L-threonyl-[protein] + ATP = O-phospho-L-threonyl-[protein] + ADP + H(+)</text>
        <dbReference type="Rhea" id="RHEA:46608"/>
        <dbReference type="Rhea" id="RHEA-COMP:11060"/>
        <dbReference type="Rhea" id="RHEA-COMP:11605"/>
        <dbReference type="ChEBI" id="CHEBI:15378"/>
        <dbReference type="ChEBI" id="CHEBI:30013"/>
        <dbReference type="ChEBI" id="CHEBI:30616"/>
        <dbReference type="ChEBI" id="CHEBI:61977"/>
        <dbReference type="ChEBI" id="CHEBI:456216"/>
        <dbReference type="EC" id="2.7.11.1"/>
    </reaction>
</comment>
<evidence type="ECO:0000256" key="6">
    <source>
        <dbReference type="ARBA" id="ARBA00022692"/>
    </source>
</evidence>
<evidence type="ECO:0000259" key="16">
    <source>
        <dbReference type="PROSITE" id="PS50011"/>
    </source>
</evidence>
<feature type="non-terminal residue" evidence="17">
    <location>
        <position position="461"/>
    </location>
</feature>
<sequence>GPLLHSSSTNALQCTLHHNSLQLRVTAFSPESMAASGGKQTSGDSSNFSLTSKTPILGLKLYVVVAITVIISLIVIVVVFYLCLRSSRKRPRIRVKHSSGFLPLVSKEIVEINGSDRTEIRKIGDFVKNEKESRAILSLNAEKERIAIIDAKKGSSGSNESGCTSLQSEGSSAVSAEGLNIGWGRWYNLKELETATDGFAAENVIGEGGYGIVYRGVLQDGSVVAVKNLLNNKGQAEKEFKVEVEAIGKVRHKNLVGLLGYCAEGARRLLVYEYVDNGNLEQWLHGDVGPVSPLKWDTRIKIAVGTAKGYVSPDYASTGMLNEGSDVYSFGVLLMEIITGRSPVDYSRAPGEMNLVDWFKGMLASRRGEELIDPLIEVPPAPRALKRVLLVCLRCLDLDASKRPKMGQIVHMLEADEFPFRADPRSVRDTVPPNTDPVVTNKVHLASKDVVDADERRSKWR</sequence>
<dbReference type="InterPro" id="IPR001245">
    <property type="entry name" value="Ser-Thr/Tyr_kinase_cat_dom"/>
</dbReference>